<dbReference type="Pfam" id="PF03354">
    <property type="entry name" value="TerL_ATPase"/>
    <property type="match status" value="1"/>
</dbReference>
<accession>A0A3N2DDC4</accession>
<comment type="caution">
    <text evidence="2">The sequence shown here is derived from an EMBL/GenBank/DDBJ whole genome shotgun (WGS) entry which is preliminary data.</text>
</comment>
<protein>
    <submittedName>
        <fullName evidence="2">Phage terminase</fullName>
    </submittedName>
</protein>
<sequence>MIRLTSSQPVALLGEAPPRVLVEPRGARANSWEDVADLSATAGIVLDGWQETILKAAMGERRDATWAAKRVGVTVPRQNGKSQLLVARALAGALLFGEKKIVISAHQQDTAREAFSKLMEIVEDEANAWLRERVKPGGIMQALNREAVKFANGATIQFKARSGAGGKGFSSDCLMLDEAQILGSRAWTSINSTMSAMPNPQVWLLGTAPQEEDDSTVFESVRAAAIEGKSTSAAWCEWGADRESPEYAAALPDLKSRRWTPAVEYICWSANPAWNARMNVEVVQGECETYSVEKFGQDRLGLWSETTGKVSRLITASQWRNAEAPATDGIRSLGVAFSASGTVMGVAGATKHPDGFHAELPWDARGSLAGSVDIGRVARWLAEDERWRRFAQITICGPSHDEVLRLALIDAGVSKSRIHIATTAEYYDSCSLGYEAILNGSLTHTEGQVALEESVAVSDKKARPGGAWGWNSTGDDGLEAHIEAMCLAYRTARTTRRKPGKKQRGMIL</sequence>
<dbReference type="Gene3D" id="3.40.50.300">
    <property type="entry name" value="P-loop containing nucleotide triphosphate hydrolases"/>
    <property type="match status" value="1"/>
</dbReference>
<dbReference type="AlphaFoldDB" id="A0A3N2DDC4"/>
<dbReference type="OrthoDB" id="3188010at2"/>
<dbReference type="InterPro" id="IPR027417">
    <property type="entry name" value="P-loop_NTPase"/>
</dbReference>
<dbReference type="Proteomes" id="UP000275356">
    <property type="component" value="Unassembled WGS sequence"/>
</dbReference>
<keyword evidence="3" id="KW-1185">Reference proteome</keyword>
<reference evidence="2 3" key="1">
    <citation type="submission" date="2018-11" db="EMBL/GenBank/DDBJ databases">
        <title>Sequencing the genomes of 1000 actinobacteria strains.</title>
        <authorList>
            <person name="Klenk H.-P."/>
        </authorList>
    </citation>
    <scope>NUCLEOTIDE SEQUENCE [LARGE SCALE GENOMIC DNA]</scope>
    <source>
        <strain evidence="2 3">DSM 13521</strain>
    </source>
</reference>
<evidence type="ECO:0000313" key="3">
    <source>
        <dbReference type="Proteomes" id="UP000275356"/>
    </source>
</evidence>
<dbReference type="InterPro" id="IPR046461">
    <property type="entry name" value="TerL_ATPase"/>
</dbReference>
<organism evidence="2 3">
    <name type="scientific">Salana multivorans</name>
    <dbReference type="NCBI Taxonomy" id="120377"/>
    <lineage>
        <taxon>Bacteria</taxon>
        <taxon>Bacillati</taxon>
        <taxon>Actinomycetota</taxon>
        <taxon>Actinomycetes</taxon>
        <taxon>Micrococcales</taxon>
        <taxon>Beutenbergiaceae</taxon>
        <taxon>Salana</taxon>
    </lineage>
</organism>
<evidence type="ECO:0000313" key="2">
    <source>
        <dbReference type="EMBL" id="ROR97795.1"/>
    </source>
</evidence>
<feature type="domain" description="Terminase large subunit-like ATPase" evidence="1">
    <location>
        <begin position="49"/>
        <end position="211"/>
    </location>
</feature>
<evidence type="ECO:0000259" key="1">
    <source>
        <dbReference type="Pfam" id="PF03354"/>
    </source>
</evidence>
<dbReference type="EMBL" id="RKHQ01000001">
    <property type="protein sequence ID" value="ROR97795.1"/>
    <property type="molecule type" value="Genomic_DNA"/>
</dbReference>
<proteinExistence type="predicted"/>
<gene>
    <name evidence="2" type="ORF">EDD28_2403</name>
</gene>
<dbReference type="RefSeq" id="WP_123739785.1">
    <property type="nucleotide sequence ID" value="NZ_RKHQ01000001.1"/>
</dbReference>
<name>A0A3N2DDC4_9MICO</name>